<dbReference type="PANTHER" id="PTHR32305:SF15">
    <property type="entry name" value="PROTEIN RHSA-RELATED"/>
    <property type="match status" value="1"/>
</dbReference>
<name>A0A413H7E9_9BACE</name>
<dbReference type="InterPro" id="IPR022385">
    <property type="entry name" value="Rhs_assc_core"/>
</dbReference>
<feature type="domain" description="DUF6443" evidence="3">
    <location>
        <begin position="35"/>
        <end position="152"/>
    </location>
</feature>
<dbReference type="PANTHER" id="PTHR32305">
    <property type="match status" value="1"/>
</dbReference>
<reference evidence="4 5" key="1">
    <citation type="submission" date="2018-08" db="EMBL/GenBank/DDBJ databases">
        <title>A genome reference for cultivated species of the human gut microbiota.</title>
        <authorList>
            <person name="Zou Y."/>
            <person name="Xue W."/>
            <person name="Luo G."/>
        </authorList>
    </citation>
    <scope>NUCLEOTIDE SEQUENCE [LARGE SCALE GENOMIC DNA]</scope>
    <source>
        <strain evidence="4 5">OF03-9BH</strain>
    </source>
</reference>
<sequence>MKRFIQSLITMLLGLLPIQVSAQSLSNNYVQTRTYREAGNASKCMEQIQYFDDLGREEQLVLKQFAPNGQDLVSGIQYDGYGRKWREFIPVQSIGSTGNYVSGLSEQAAKFTGDASPYKEIGYEASPLERVLFEMGAGAAWHSAGKKKCSDYLVNDASVNGLLSARHYAISSDYSITQGSPSVYAAGELRVSLSVGEDNDSTLTFTDKQQHTVLVRQRNKGVSHDTYYVYNDYGLLCYVLPPQLDGRIDATSLGGYAYSYKYDDRDRCIEKKLPGCEPVFLVYDRADRLALEQNGVQKGKKRWTVYKYDVLGRLIYSFEHTDATPVTTLRERLKSVCAEERDSGTDNLGIGYTHTTVSWGTDLQLILVNYYDDYKFLESLASTESTSLTYQSKSGYGARSDYADGLQTGTRSYLLDGSGKYTASAMYYDQKGRLVQHHSSNVRGGYDKEYYAYSFTGKPLRHHYYHYGGNGGSTSDREYVYSYDDAERLTEVRYSLNGSTQSVLYSNSYDGYGRLQKRSYNASGYSTSYVYNIRNWLTGISGSKFTQNLYYHTGNGTPRYDGNVSSLTWKSGNESTLRGYKFSYDGLNRLLTASYGEGSSLSANVNRFTEQITGYDKNGNILGLKRYGQTGTSTYGLFDNLTMTLSGNQLKSVDDVATFSAYNNGFEFRNGITSSQEYDYDKNGNLTQDLNKDISKIEYNLLNLPLKVTFKDGSTFNYIYGGNGVKLKTIHKIGGTTTTTEYCSNVIYENGIAKRLLTEVGYITLSDKKSHYYLQDHQGNNRVVINESGSVEEVNHYYPFGGLYTNSTNVQPYKYNGKELDTKKGLNWYDYGARMYDAAVGRWHAVDPLAEKYYEVSPYIYCANDPVKNVDSDGRWFWAAAGAVIDYGFQVYDNYRSGKSGYDAWVGNVNFVSVGLSAINPTGKLKIAKTFIVEAAKETISYTANEGLGIKDDLKTIATNALISTTVGVGAGKLTESSSNKALENANKEMRTANQNVRTARSRVDRRPNSESKRIQLETAKFDAQKTRIKQVGTQMLNSTIGQMNSNAVEEIITRGVDRFNLKMDWNDEEYKKP</sequence>
<dbReference type="Gene3D" id="2.180.10.10">
    <property type="entry name" value="RHS repeat-associated core"/>
    <property type="match status" value="1"/>
</dbReference>
<gene>
    <name evidence="4" type="ORF">DXA68_07545</name>
</gene>
<dbReference type="InterPro" id="IPR045619">
    <property type="entry name" value="DUF6443"/>
</dbReference>
<dbReference type="EMBL" id="QSCF01000009">
    <property type="protein sequence ID" value="RGX79516.1"/>
    <property type="molecule type" value="Genomic_DNA"/>
</dbReference>
<evidence type="ECO:0000313" key="5">
    <source>
        <dbReference type="Proteomes" id="UP000286075"/>
    </source>
</evidence>
<keyword evidence="2" id="KW-0732">Signal</keyword>
<feature type="coiled-coil region" evidence="1">
    <location>
        <begin position="976"/>
        <end position="1003"/>
    </location>
</feature>
<dbReference type="AlphaFoldDB" id="A0A413H7E9"/>
<organism evidence="4 5">
    <name type="scientific">Bacteroides stercorirosoris</name>
    <dbReference type="NCBI Taxonomy" id="871324"/>
    <lineage>
        <taxon>Bacteria</taxon>
        <taxon>Pseudomonadati</taxon>
        <taxon>Bacteroidota</taxon>
        <taxon>Bacteroidia</taxon>
        <taxon>Bacteroidales</taxon>
        <taxon>Bacteroidaceae</taxon>
        <taxon>Bacteroides</taxon>
    </lineage>
</organism>
<comment type="caution">
    <text evidence="4">The sequence shown here is derived from an EMBL/GenBank/DDBJ whole genome shotgun (WGS) entry which is preliminary data.</text>
</comment>
<evidence type="ECO:0000313" key="4">
    <source>
        <dbReference type="EMBL" id="RGX79516.1"/>
    </source>
</evidence>
<dbReference type="Proteomes" id="UP000286075">
    <property type="component" value="Unassembled WGS sequence"/>
</dbReference>
<keyword evidence="1" id="KW-0175">Coiled coil</keyword>
<evidence type="ECO:0000256" key="1">
    <source>
        <dbReference type="SAM" id="Coils"/>
    </source>
</evidence>
<feature type="chain" id="PRO_5019040992" evidence="2">
    <location>
        <begin position="23"/>
        <end position="1074"/>
    </location>
</feature>
<dbReference type="OrthoDB" id="976756at2"/>
<dbReference type="Pfam" id="PF20041">
    <property type="entry name" value="DUF6443"/>
    <property type="match status" value="1"/>
</dbReference>
<dbReference type="NCBIfam" id="TIGR03696">
    <property type="entry name" value="Rhs_assc_core"/>
    <property type="match status" value="1"/>
</dbReference>
<dbReference type="RefSeq" id="WP_117987049.1">
    <property type="nucleotide sequence ID" value="NZ_CABMFG010000009.1"/>
</dbReference>
<feature type="signal peptide" evidence="2">
    <location>
        <begin position="1"/>
        <end position="22"/>
    </location>
</feature>
<evidence type="ECO:0000256" key="2">
    <source>
        <dbReference type="SAM" id="SignalP"/>
    </source>
</evidence>
<protein>
    <submittedName>
        <fullName evidence="4">RHS repeat-associated core domain-containing protein</fullName>
    </submittedName>
</protein>
<dbReference type="InterPro" id="IPR050708">
    <property type="entry name" value="T6SS_VgrG/RHS"/>
</dbReference>
<evidence type="ECO:0000259" key="3">
    <source>
        <dbReference type="Pfam" id="PF20041"/>
    </source>
</evidence>
<accession>A0A413H7E9</accession>
<proteinExistence type="predicted"/>